<feature type="chain" id="PRO_5027968845" evidence="13">
    <location>
        <begin position="25"/>
        <end position="390"/>
    </location>
</feature>
<evidence type="ECO:0000256" key="9">
    <source>
        <dbReference type="ARBA" id="ARBA00023180"/>
    </source>
</evidence>
<name>A0A6P3W1B3_CLUHA</name>
<dbReference type="FunFam" id="1.20.1070.10:FF:000040">
    <property type="entry name" value="Coagulation factor 2 (thrombin) receptor"/>
    <property type="match status" value="1"/>
</dbReference>
<feature type="domain" description="G-protein coupled receptors family 1 profile" evidence="14">
    <location>
        <begin position="79"/>
        <end position="336"/>
    </location>
</feature>
<evidence type="ECO:0000256" key="7">
    <source>
        <dbReference type="ARBA" id="ARBA00023157"/>
    </source>
</evidence>
<evidence type="ECO:0000256" key="6">
    <source>
        <dbReference type="ARBA" id="ARBA00023136"/>
    </source>
</evidence>
<proteinExistence type="predicted"/>
<keyword evidence="5" id="KW-0297">G-protein coupled receptor</keyword>
<keyword evidence="10" id="KW-0807">Transducer</keyword>
<dbReference type="Proteomes" id="UP000515152">
    <property type="component" value="Chromosome 12"/>
</dbReference>
<dbReference type="AlphaFoldDB" id="A0A6P3W1B3"/>
<evidence type="ECO:0000256" key="5">
    <source>
        <dbReference type="ARBA" id="ARBA00023040"/>
    </source>
</evidence>
<evidence type="ECO:0000256" key="11">
    <source>
        <dbReference type="PIRSR" id="PIRSR603912-52"/>
    </source>
</evidence>
<keyword evidence="9" id="KW-0325">Glycoprotein</keyword>
<dbReference type="PRINTS" id="PR01152">
    <property type="entry name" value="PROTEASEAR2"/>
</dbReference>
<comment type="subcellular location">
    <subcellularLocation>
        <location evidence="1">Cell membrane</location>
        <topology evidence="1">Multi-pass membrane protein</topology>
    </subcellularLocation>
</comment>
<feature type="disulfide bond" evidence="11">
    <location>
        <begin position="135"/>
        <end position="213"/>
    </location>
</feature>
<evidence type="ECO:0000256" key="1">
    <source>
        <dbReference type="ARBA" id="ARBA00004651"/>
    </source>
</evidence>
<dbReference type="GO" id="GO:0007596">
    <property type="term" value="P:blood coagulation"/>
    <property type="evidence" value="ECO:0007669"/>
    <property type="project" value="InterPro"/>
</dbReference>
<keyword evidence="4 12" id="KW-1133">Transmembrane helix</keyword>
<evidence type="ECO:0000256" key="8">
    <source>
        <dbReference type="ARBA" id="ARBA00023170"/>
    </source>
</evidence>
<sequence>MAASRLANLLLFFCCASVVTVATATEKVPGKTKGFFGEVDKNSNTVVVDPATAGALKSGLTTVFLPIVYIVVFIVGLPANIMALWVFLFRTKKKHPATIYMANLAVSDLLFVIWIPLKIAYHFNGNNWIYGEGLCKVLIGFFYGNMYCSILFITCLSVQRYWVVAHPFSQLKTNNRVALLLSLFIWLFIWVSTTPLYLYQQTAYISDLGITTCHDVSRIDPEHVFESIQHSYYYFMTMAGVAFLIPSVVIIVAYAMLLRAVGNSMGEGSAGKNRRKAVVLIITVLVVFLVSFIPSNVMLVVHYSLLRAGAENNAYGFYVTTLCMASLNSCLDPFIYYFVSDDFREHVKNVLLCRSNRTVERMRVSFSSMKYSTKTKTYLSENSTTQTSSC</sequence>
<dbReference type="GO" id="GO:0007200">
    <property type="term" value="P:phospholipase C-activating G protein-coupled receptor signaling pathway"/>
    <property type="evidence" value="ECO:0007669"/>
    <property type="project" value="TreeGrafter"/>
</dbReference>
<evidence type="ECO:0000256" key="13">
    <source>
        <dbReference type="SAM" id="SignalP"/>
    </source>
</evidence>
<protein>
    <submittedName>
        <fullName evidence="16">Proteinase-activated receptor 2</fullName>
    </submittedName>
</protein>
<dbReference type="PRINTS" id="PR00237">
    <property type="entry name" value="GPCRRHODOPSN"/>
</dbReference>
<evidence type="ECO:0000259" key="14">
    <source>
        <dbReference type="PROSITE" id="PS50262"/>
    </source>
</evidence>
<dbReference type="InterPro" id="IPR003912">
    <property type="entry name" value="Protea_act_rcpt"/>
</dbReference>
<reference evidence="16" key="1">
    <citation type="submission" date="2025-08" db="UniProtKB">
        <authorList>
            <consortium name="RefSeq"/>
        </authorList>
    </citation>
    <scope>IDENTIFICATION</scope>
</reference>
<evidence type="ECO:0000256" key="10">
    <source>
        <dbReference type="ARBA" id="ARBA00023224"/>
    </source>
</evidence>
<dbReference type="PROSITE" id="PS50262">
    <property type="entry name" value="G_PROTEIN_RECEP_F1_2"/>
    <property type="match status" value="1"/>
</dbReference>
<dbReference type="RefSeq" id="XP_012685462.1">
    <property type="nucleotide sequence ID" value="XM_012830008.2"/>
</dbReference>
<evidence type="ECO:0000256" key="12">
    <source>
        <dbReference type="SAM" id="Phobius"/>
    </source>
</evidence>
<feature type="transmembrane region" description="Helical" evidence="12">
    <location>
        <begin position="232"/>
        <end position="257"/>
    </location>
</feature>
<gene>
    <name evidence="16" type="primary">LOC105902423</name>
</gene>
<keyword evidence="8 16" id="KW-0675">Receptor</keyword>
<feature type="transmembrane region" description="Helical" evidence="12">
    <location>
        <begin position="177"/>
        <end position="199"/>
    </location>
</feature>
<evidence type="ECO:0000256" key="2">
    <source>
        <dbReference type="ARBA" id="ARBA00022475"/>
    </source>
</evidence>
<feature type="transmembrane region" description="Helical" evidence="12">
    <location>
        <begin position="278"/>
        <end position="303"/>
    </location>
</feature>
<keyword evidence="15" id="KW-1185">Reference proteome</keyword>
<evidence type="ECO:0000256" key="3">
    <source>
        <dbReference type="ARBA" id="ARBA00022692"/>
    </source>
</evidence>
<dbReference type="SUPFAM" id="SSF81321">
    <property type="entry name" value="Family A G protein-coupled receptor-like"/>
    <property type="match status" value="1"/>
</dbReference>
<organism evidence="15 16">
    <name type="scientific">Clupea harengus</name>
    <name type="common">Atlantic herring</name>
    <dbReference type="NCBI Taxonomy" id="7950"/>
    <lineage>
        <taxon>Eukaryota</taxon>
        <taxon>Metazoa</taxon>
        <taxon>Chordata</taxon>
        <taxon>Craniata</taxon>
        <taxon>Vertebrata</taxon>
        <taxon>Euteleostomi</taxon>
        <taxon>Actinopterygii</taxon>
        <taxon>Neopterygii</taxon>
        <taxon>Teleostei</taxon>
        <taxon>Clupei</taxon>
        <taxon>Clupeiformes</taxon>
        <taxon>Clupeoidei</taxon>
        <taxon>Clupeidae</taxon>
        <taxon>Clupea</taxon>
    </lineage>
</organism>
<dbReference type="PANTHER" id="PTHR24232">
    <property type="entry name" value="G-PROTEIN COUPLED RECEPTOR"/>
    <property type="match status" value="1"/>
</dbReference>
<feature type="transmembrane region" description="Helical" evidence="12">
    <location>
        <begin position="137"/>
        <end position="156"/>
    </location>
</feature>
<dbReference type="PANTHER" id="PTHR24232:SF106">
    <property type="entry name" value="COAGULATION FACTOR II (THROMBIN) RECEPTOR-LIKE 1 ISOFORM X1"/>
    <property type="match status" value="1"/>
</dbReference>
<feature type="transmembrane region" description="Helical" evidence="12">
    <location>
        <begin position="100"/>
        <end position="117"/>
    </location>
</feature>
<dbReference type="PRINTS" id="PR01428">
    <property type="entry name" value="PROTEASEAR"/>
</dbReference>
<dbReference type="OrthoDB" id="9370401at2759"/>
<dbReference type="GO" id="GO:0005886">
    <property type="term" value="C:plasma membrane"/>
    <property type="evidence" value="ECO:0007669"/>
    <property type="project" value="UniProtKB-SubCell"/>
</dbReference>
<feature type="transmembrane region" description="Helical" evidence="12">
    <location>
        <begin position="67"/>
        <end position="88"/>
    </location>
</feature>
<dbReference type="GO" id="GO:0035025">
    <property type="term" value="P:positive regulation of Rho protein signal transduction"/>
    <property type="evidence" value="ECO:0007669"/>
    <property type="project" value="TreeGrafter"/>
</dbReference>
<keyword evidence="7 11" id="KW-1015">Disulfide bond</keyword>
<accession>A0A6P3W1B3</accession>
<feature type="signal peptide" evidence="13">
    <location>
        <begin position="1"/>
        <end position="24"/>
    </location>
</feature>
<dbReference type="GeneID" id="105902423"/>
<keyword evidence="6 12" id="KW-0472">Membrane</keyword>
<keyword evidence="3 12" id="KW-0812">Transmembrane</keyword>
<dbReference type="GO" id="GO:0015057">
    <property type="term" value="F:thrombin-activated receptor activity"/>
    <property type="evidence" value="ECO:0007669"/>
    <property type="project" value="InterPro"/>
</dbReference>
<dbReference type="Gene3D" id="1.20.1070.10">
    <property type="entry name" value="Rhodopsin 7-helix transmembrane proteins"/>
    <property type="match status" value="1"/>
</dbReference>
<dbReference type="Pfam" id="PF00001">
    <property type="entry name" value="7tm_1"/>
    <property type="match status" value="1"/>
</dbReference>
<dbReference type="InterPro" id="IPR000276">
    <property type="entry name" value="GPCR_Rhodpsn"/>
</dbReference>
<keyword evidence="13" id="KW-0732">Signal</keyword>
<feature type="transmembrane region" description="Helical" evidence="12">
    <location>
        <begin position="315"/>
        <end position="339"/>
    </location>
</feature>
<evidence type="ECO:0000256" key="4">
    <source>
        <dbReference type="ARBA" id="ARBA00022989"/>
    </source>
</evidence>
<dbReference type="InterPro" id="IPR017452">
    <property type="entry name" value="GPCR_Rhodpsn_7TM"/>
</dbReference>
<dbReference type="KEGG" id="char:105902423"/>
<evidence type="ECO:0000313" key="16">
    <source>
        <dbReference type="RefSeq" id="XP_012685462.1"/>
    </source>
</evidence>
<evidence type="ECO:0000313" key="15">
    <source>
        <dbReference type="Proteomes" id="UP000515152"/>
    </source>
</evidence>
<keyword evidence="2" id="KW-1003">Cell membrane</keyword>
<dbReference type="InterPro" id="IPR002281">
    <property type="entry name" value="Pro_rcpt_2"/>
</dbReference>